<feature type="region of interest" description="Disordered" evidence="9">
    <location>
        <begin position="1425"/>
        <end position="1449"/>
    </location>
</feature>
<dbReference type="InterPro" id="IPR055368">
    <property type="entry name" value="WH3_Lhr"/>
</dbReference>
<dbReference type="CDD" id="cd17922">
    <property type="entry name" value="DEXHc_LHR-like"/>
    <property type="match status" value="1"/>
</dbReference>
<dbReference type="EC" id="3.6.4.-" evidence="12"/>
<organism evidence="12 13">
    <name type="scientific">Sinimarinibacterium thermocellulolyticum</name>
    <dbReference type="NCBI Taxonomy" id="3170016"/>
    <lineage>
        <taxon>Bacteria</taxon>
        <taxon>Pseudomonadati</taxon>
        <taxon>Pseudomonadota</taxon>
        <taxon>Gammaproteobacteria</taxon>
        <taxon>Nevskiales</taxon>
        <taxon>Nevskiaceae</taxon>
        <taxon>Sinimarinibacterium</taxon>
    </lineage>
</organism>
<keyword evidence="13" id="KW-1185">Reference proteome</keyword>
<evidence type="ECO:0000256" key="5">
    <source>
        <dbReference type="ARBA" id="ARBA00022840"/>
    </source>
</evidence>
<keyword evidence="2" id="KW-0227">DNA damage</keyword>
<dbReference type="InterPro" id="IPR001650">
    <property type="entry name" value="Helicase_C-like"/>
</dbReference>
<dbReference type="Pfam" id="PF23234">
    <property type="entry name" value="WHD_4th_Lhr"/>
    <property type="match status" value="1"/>
</dbReference>
<keyword evidence="5" id="KW-0067">ATP-binding</keyword>
<dbReference type="InterPro" id="IPR014001">
    <property type="entry name" value="Helicase_ATP-bd"/>
</dbReference>
<keyword evidence="6" id="KW-0238">DNA-binding</keyword>
<evidence type="ECO:0000256" key="8">
    <source>
        <dbReference type="ARBA" id="ARBA00023235"/>
    </source>
</evidence>
<dbReference type="InterPro" id="IPR055367">
    <property type="entry name" value="WH4_Lhr"/>
</dbReference>
<dbReference type="CDD" id="cd18796">
    <property type="entry name" value="SF2_C_LHR"/>
    <property type="match status" value="1"/>
</dbReference>
<evidence type="ECO:0000256" key="4">
    <source>
        <dbReference type="ARBA" id="ARBA00022806"/>
    </source>
</evidence>
<dbReference type="InterPro" id="IPR027417">
    <property type="entry name" value="P-loop_NTPase"/>
</dbReference>
<dbReference type="EMBL" id="JBEPIJ010000022">
    <property type="protein sequence ID" value="MES0875135.1"/>
    <property type="molecule type" value="Genomic_DNA"/>
</dbReference>
<dbReference type="Proteomes" id="UP001465331">
    <property type="component" value="Unassembled WGS sequence"/>
</dbReference>
<dbReference type="SUPFAM" id="SSF52540">
    <property type="entry name" value="P-loop containing nucleoside triphosphate hydrolases"/>
    <property type="match status" value="1"/>
</dbReference>
<dbReference type="InterPro" id="IPR013701">
    <property type="entry name" value="Lhr-like_DEAD/DEAH_assoc"/>
</dbReference>
<dbReference type="PANTHER" id="PTHR47962">
    <property type="entry name" value="ATP-DEPENDENT HELICASE LHR-RELATED-RELATED"/>
    <property type="match status" value="1"/>
</dbReference>
<evidence type="ECO:0000256" key="2">
    <source>
        <dbReference type="ARBA" id="ARBA00022763"/>
    </source>
</evidence>
<dbReference type="Pfam" id="PF23235">
    <property type="entry name" value="WHD_3rd_Lhr"/>
    <property type="match status" value="1"/>
</dbReference>
<comment type="caution">
    <text evidence="12">The sequence shown here is derived from an EMBL/GenBank/DDBJ whole genome shotgun (WGS) entry which is preliminary data.</text>
</comment>
<evidence type="ECO:0000259" key="11">
    <source>
        <dbReference type="PROSITE" id="PS51194"/>
    </source>
</evidence>
<reference evidence="12 13" key="1">
    <citation type="submission" date="2024-06" db="EMBL/GenBank/DDBJ databases">
        <authorList>
            <person name="Li Z."/>
            <person name="Jiang Y."/>
        </authorList>
    </citation>
    <scope>NUCLEOTIDE SEQUENCE [LARGE SCALE GENOMIC DNA]</scope>
    <source>
        <strain evidence="12 13">HSW-8</strain>
    </source>
</reference>
<evidence type="ECO:0000256" key="3">
    <source>
        <dbReference type="ARBA" id="ARBA00022801"/>
    </source>
</evidence>
<evidence type="ECO:0000313" key="13">
    <source>
        <dbReference type="Proteomes" id="UP001465331"/>
    </source>
</evidence>
<dbReference type="GO" id="GO:0004386">
    <property type="term" value="F:helicase activity"/>
    <property type="evidence" value="ECO:0007669"/>
    <property type="project" value="UniProtKB-KW"/>
</dbReference>
<dbReference type="InterPro" id="IPR052511">
    <property type="entry name" value="ATP-dep_Helicase"/>
</dbReference>
<keyword evidence="7" id="KW-0234">DNA repair</keyword>
<dbReference type="GO" id="GO:0016787">
    <property type="term" value="F:hydrolase activity"/>
    <property type="evidence" value="ECO:0007669"/>
    <property type="project" value="UniProtKB-KW"/>
</dbReference>
<gene>
    <name evidence="12" type="ORF">ABSH63_14120</name>
</gene>
<dbReference type="PROSITE" id="PS51194">
    <property type="entry name" value="HELICASE_CTER"/>
    <property type="match status" value="1"/>
</dbReference>
<accession>A0ABV2AD24</accession>
<dbReference type="SMART" id="SM00490">
    <property type="entry name" value="HELICc"/>
    <property type="match status" value="1"/>
</dbReference>
<dbReference type="Pfam" id="PF00271">
    <property type="entry name" value="Helicase_C"/>
    <property type="match status" value="1"/>
</dbReference>
<dbReference type="Pfam" id="PF08494">
    <property type="entry name" value="DEAD_assoc"/>
    <property type="match status" value="1"/>
</dbReference>
<protein>
    <submittedName>
        <fullName evidence="12">DEAD/DEAH box helicase</fullName>
        <ecNumber evidence="12">3.6.4.-</ecNumber>
    </submittedName>
</protein>
<dbReference type="Pfam" id="PF19306">
    <property type="entry name" value="WHD_Lhr"/>
    <property type="match status" value="1"/>
</dbReference>
<dbReference type="Pfam" id="PF00270">
    <property type="entry name" value="DEAD"/>
    <property type="match status" value="1"/>
</dbReference>
<dbReference type="PROSITE" id="PS51192">
    <property type="entry name" value="HELICASE_ATP_BIND_1"/>
    <property type="match status" value="1"/>
</dbReference>
<keyword evidence="4 12" id="KW-0347">Helicase</keyword>
<keyword evidence="8" id="KW-0413">Isomerase</keyword>
<evidence type="ECO:0000256" key="7">
    <source>
        <dbReference type="ARBA" id="ARBA00023204"/>
    </source>
</evidence>
<dbReference type="PANTHER" id="PTHR47962:SF5">
    <property type="entry name" value="ATP-DEPENDENT HELICASE LHR-RELATED"/>
    <property type="match status" value="1"/>
</dbReference>
<dbReference type="RefSeq" id="WP_352890523.1">
    <property type="nucleotide sequence ID" value="NZ_JBEPIJ010000022.1"/>
</dbReference>
<evidence type="ECO:0000256" key="9">
    <source>
        <dbReference type="SAM" id="MobiDB-lite"/>
    </source>
</evidence>
<dbReference type="InterPro" id="IPR011545">
    <property type="entry name" value="DEAD/DEAH_box_helicase_dom"/>
</dbReference>
<evidence type="ECO:0000256" key="1">
    <source>
        <dbReference type="ARBA" id="ARBA00022741"/>
    </source>
</evidence>
<sequence length="1449" mass="158855">MQPILSPIDPVPDTSGNEWRFHPAVADWFTDAFGQPTEVQRQAWQVTARRRDALISAPTGSGKTLAAFLGAINELVVEGLTRGLDDAVHVLYVSPLKALSNDIQKNLQAPLAGIRERLRAMGLGEVTIRDAVRTGDTSALERERMRRAPPHILVTTPESLFILLTSDAGRAMLRSVRSVIVDELHAVAGSKRGAHLALTLERLDALCKHPPVRIGLSATQKPIETMARFLVGRDDRDCAIVDVGHARERDLALELPRSPLTPVMANEVWTEIYDRLAQFTEDHRTTLIFVNQRRMAERVARHLAERIGEEHVTAHHGSLAKEHRLRAEQRLKSGQLKALVATASLELGIDIGEVDLVCQLGSPRSINAFLQRVGRSGHAVRALPKGRLFPLSLDDLAECVALLDCVQRGELDRVCLMRAPLDVLAQQITAEVACREWGLEDLHATLTRALPYRALPLERFEAVVQMLADGYASRRGRRGALLHFDAVNRRLRGRRGAKLTAVTNAGTIPDQFDYDVVLAPEDQRIGTLNEDFAFESLPGDIVQLGNTSYRILKVETGRVFVEDAKGQPPNMPFWFGEAPARSDELSAAVSRLREAAERQLTAGGSEACERWLRDELRLDASAAQQLAQYFAAAHNALGLLPTQQRIVFERFFDEVGDTHLVIHAPLGARIMRAWGLALRKRFCRQFNFELQAAALDDSLVLSLGPTHSFALDDVRGFLHSTSAADKLVQAVLQAPMFPTRWRWAASVALAIARNRNGKRVPPQFQRSDAEDLLTHAFPDAVACQDNLPGDREVPDHPLVHQALDDCLHEMMDADGLLTLLRRIESGEVEIVCCDLTAPSPLSASILNARPYAFLDDGAAEERRTLAVRSPTLDVQDAANLGRIDPQAIARVREEMRPAPANPDELHDALIVFGFLTDEELRPWAAMLDELLIARRVARIDAPGKPSLWCAAERLRELRMALPQASVHGDAPLLGAEVDRDTALRELLRSRLELHGPVTAAALAAPLAIGSSEAEIALLALEAQGYVMRGDFSGTGGIGWCERRRLARIHRYTRERKRAGFEPVSPAACMRFLLEWQGIAGGATRDGPVALEAVLAQLEGVAVAAAAWESEVLPARLPRYDPAWLDQLAASGRIVWQRLPAGSGDARKSGPVRATPILLLPRERAAVWQMPPDDEVELSGAARALLDALRAHGASFFVELVEDTGLLRSHVEAALGELVGHGLVTSDGFAGLRALIAPAEVKTRALRRGGARAVFQNLESAGRWSLVGARRRSEDAPAPDVEATARLLLRRYGVVFRALIEREARLPPWRELHDVLRRLEARDEIRGGRFVSGFAGEQFALPEAAAALRRYREACADDYVVLAGCDPLNLTGVLFPGERVPALPGNRVLLRDGVPVAGLVGGELRCWAAADAATQNAWQRRLYGATGAAAPSTPPPLRLRTPKAPARPRL</sequence>
<dbReference type="SMART" id="SM00487">
    <property type="entry name" value="DEXDc"/>
    <property type="match status" value="1"/>
</dbReference>
<evidence type="ECO:0000259" key="10">
    <source>
        <dbReference type="PROSITE" id="PS51192"/>
    </source>
</evidence>
<evidence type="ECO:0000256" key="6">
    <source>
        <dbReference type="ARBA" id="ARBA00023125"/>
    </source>
</evidence>
<dbReference type="InterPro" id="IPR045628">
    <property type="entry name" value="Lhr_WH_dom"/>
</dbReference>
<keyword evidence="3 12" id="KW-0378">Hydrolase</keyword>
<proteinExistence type="predicted"/>
<evidence type="ECO:0000313" key="12">
    <source>
        <dbReference type="EMBL" id="MES0875135.1"/>
    </source>
</evidence>
<feature type="domain" description="Helicase C-terminal" evidence="11">
    <location>
        <begin position="271"/>
        <end position="429"/>
    </location>
</feature>
<name>A0ABV2AD24_9GAMM</name>
<keyword evidence="1" id="KW-0547">Nucleotide-binding</keyword>
<feature type="domain" description="Helicase ATP-binding" evidence="10">
    <location>
        <begin position="44"/>
        <end position="238"/>
    </location>
</feature>
<dbReference type="Gene3D" id="3.40.50.300">
    <property type="entry name" value="P-loop containing nucleotide triphosphate hydrolases"/>
    <property type="match status" value="2"/>
</dbReference>